<reference evidence="6 7" key="1">
    <citation type="submission" date="2023-11" db="EMBL/GenBank/DDBJ databases">
        <authorList>
            <person name="Xu M."/>
            <person name="Jiang T."/>
        </authorList>
    </citation>
    <scope>NUCLEOTIDE SEQUENCE [LARGE SCALE GENOMIC DNA]</scope>
    <source>
        <strain evidence="6 7">SD</strain>
    </source>
</reference>
<keyword evidence="7" id="KW-1185">Reference proteome</keyword>
<comment type="caution">
    <text evidence="6">The sequence shown here is derived from an EMBL/GenBank/DDBJ whole genome shotgun (WGS) entry which is preliminary data.</text>
</comment>
<evidence type="ECO:0000259" key="5">
    <source>
        <dbReference type="Pfam" id="PF00296"/>
    </source>
</evidence>
<evidence type="ECO:0000313" key="7">
    <source>
        <dbReference type="Proteomes" id="UP001277761"/>
    </source>
</evidence>
<keyword evidence="1" id="KW-0285">Flavoprotein</keyword>
<accession>A0ABU4VI74</accession>
<protein>
    <submittedName>
        <fullName evidence="6">LLM class flavin-dependent oxidoreductase</fullName>
    </submittedName>
</protein>
<dbReference type="Pfam" id="PF00296">
    <property type="entry name" value="Bac_luciferase"/>
    <property type="match status" value="1"/>
</dbReference>
<dbReference type="EMBL" id="JAXAVX010000001">
    <property type="protein sequence ID" value="MDX8150530.1"/>
    <property type="molecule type" value="Genomic_DNA"/>
</dbReference>
<feature type="domain" description="Luciferase-like" evidence="5">
    <location>
        <begin position="30"/>
        <end position="339"/>
    </location>
</feature>
<dbReference type="Gene3D" id="3.20.20.30">
    <property type="entry name" value="Luciferase-like domain"/>
    <property type="match status" value="1"/>
</dbReference>
<organism evidence="6 7">
    <name type="scientific">Patulibacter brassicae</name>
    <dbReference type="NCBI Taxonomy" id="1705717"/>
    <lineage>
        <taxon>Bacteria</taxon>
        <taxon>Bacillati</taxon>
        <taxon>Actinomycetota</taxon>
        <taxon>Thermoleophilia</taxon>
        <taxon>Solirubrobacterales</taxon>
        <taxon>Patulibacteraceae</taxon>
        <taxon>Patulibacter</taxon>
    </lineage>
</organism>
<dbReference type="PANTHER" id="PTHR42847:SF4">
    <property type="entry name" value="ALKANESULFONATE MONOOXYGENASE-RELATED"/>
    <property type="match status" value="1"/>
</dbReference>
<dbReference type="PANTHER" id="PTHR42847">
    <property type="entry name" value="ALKANESULFONATE MONOOXYGENASE"/>
    <property type="match status" value="1"/>
</dbReference>
<keyword evidence="3" id="KW-0560">Oxidoreductase</keyword>
<dbReference type="CDD" id="cd01094">
    <property type="entry name" value="Alkanesulfonate_monoxygenase"/>
    <property type="match status" value="1"/>
</dbReference>
<sequence>MPITLHWYLPTHGDSRSVLGSHRVMARSELRPDDHPGDRPPSIDYLGQIARSAEQLRYEAVLTPTGTWCEDAWLTTAALTQVTTRLKFLVALRPGLQSPTLTAQQAAAYQRLSGNRLLLNTVIGGDDAEQRRFGDYLGKDDRYARAQEWLQVLRGVWSGQPFSLEGEHVRVTDALVLNPPEFPEIYLGGSSRPALQTAARFADVYLHWGEPPAAIAEQLAQVREVAATERELESDLRFGIRLQVCARPTSEEAWAAAERWLDGATDDIVQLAQTLLGNAVAEGQKRQIALHGGNRDNLEVSPNLWAGPGLLRPGSGTALVGSYEEVADRIAEYHELGLDEFIFSGYPHLEEAYHLAEGVRPILRERGLIDVAVAPAAA</sequence>
<evidence type="ECO:0000256" key="1">
    <source>
        <dbReference type="ARBA" id="ARBA00022630"/>
    </source>
</evidence>
<proteinExistence type="predicted"/>
<dbReference type="InterPro" id="IPR036661">
    <property type="entry name" value="Luciferase-like_sf"/>
</dbReference>
<evidence type="ECO:0000256" key="2">
    <source>
        <dbReference type="ARBA" id="ARBA00022643"/>
    </source>
</evidence>
<gene>
    <name evidence="6" type="ORF">SK069_02905</name>
</gene>
<name>A0ABU4VI74_9ACTN</name>
<keyword evidence="2" id="KW-0288">FMN</keyword>
<dbReference type="SUPFAM" id="SSF51679">
    <property type="entry name" value="Bacterial luciferase-like"/>
    <property type="match status" value="1"/>
</dbReference>
<dbReference type="Proteomes" id="UP001277761">
    <property type="component" value="Unassembled WGS sequence"/>
</dbReference>
<dbReference type="RefSeq" id="WP_319952676.1">
    <property type="nucleotide sequence ID" value="NZ_JAXAVX010000001.1"/>
</dbReference>
<evidence type="ECO:0000256" key="4">
    <source>
        <dbReference type="ARBA" id="ARBA00023033"/>
    </source>
</evidence>
<dbReference type="InterPro" id="IPR011251">
    <property type="entry name" value="Luciferase-like_dom"/>
</dbReference>
<dbReference type="InterPro" id="IPR050172">
    <property type="entry name" value="SsuD_RutA_monooxygenase"/>
</dbReference>
<keyword evidence="4" id="KW-0503">Monooxygenase</keyword>
<evidence type="ECO:0000313" key="6">
    <source>
        <dbReference type="EMBL" id="MDX8150530.1"/>
    </source>
</evidence>
<evidence type="ECO:0000256" key="3">
    <source>
        <dbReference type="ARBA" id="ARBA00023002"/>
    </source>
</evidence>